<evidence type="ECO:0000313" key="1">
    <source>
        <dbReference type="EMBL" id="MBV7266995.1"/>
    </source>
</evidence>
<dbReference type="EMBL" id="JAGSPB010000002">
    <property type="protein sequence ID" value="MBV7266995.1"/>
    <property type="molecule type" value="Genomic_DNA"/>
</dbReference>
<keyword evidence="2" id="KW-1185">Reference proteome</keyword>
<comment type="caution">
    <text evidence="1">The sequence shown here is derived from an EMBL/GenBank/DDBJ whole genome shotgun (WGS) entry which is preliminary data.</text>
</comment>
<gene>
    <name evidence="1" type="ORF">KCG45_12450</name>
</gene>
<sequence>MGKTATDMDKRAEARMPAVEALLRDELSRGDRALRSVPPVLSHMLASSGHSLVSDAIVARLRGMLASLSMQLLAAKDAGWQPGEETAELDRLSDRLASDSVVLSYCYAMAMEGHLAEKFEQRASIDPILSPLLQELIASENAATADMAMSTLAAQSRFVQSQRRMDLPLAELPAELFHAVLKRWEAHNRNDPAMSPALKALKAEYDEGASRIGLLARLVSSMRGGAFVALQLDHAGFALFASALSALSKQPRELAVLACHEHQAARLALSLRASGLDMAAIEAQFGLLHPDERLPRDIEAIAPERASILLNNSNARDAG</sequence>
<organism evidence="1 2">
    <name type="scientific">Erythrobacter ani</name>
    <dbReference type="NCBI Taxonomy" id="2827235"/>
    <lineage>
        <taxon>Bacteria</taxon>
        <taxon>Pseudomonadati</taxon>
        <taxon>Pseudomonadota</taxon>
        <taxon>Alphaproteobacteria</taxon>
        <taxon>Sphingomonadales</taxon>
        <taxon>Erythrobacteraceae</taxon>
        <taxon>Erythrobacter/Porphyrobacter group</taxon>
        <taxon>Erythrobacter</taxon>
    </lineage>
</organism>
<dbReference type="Proteomes" id="UP000699975">
    <property type="component" value="Unassembled WGS sequence"/>
</dbReference>
<accession>A0ABS6SPN8</accession>
<name>A0ABS6SPN8_9SPHN</name>
<dbReference type="RefSeq" id="WP_218317517.1">
    <property type="nucleotide sequence ID" value="NZ_JAGSPB010000002.1"/>
</dbReference>
<evidence type="ECO:0000313" key="2">
    <source>
        <dbReference type="Proteomes" id="UP000699975"/>
    </source>
</evidence>
<proteinExistence type="predicted"/>
<protein>
    <recommendedName>
        <fullName evidence="3">DUF2336 domain-containing protein</fullName>
    </recommendedName>
</protein>
<reference evidence="1 2" key="1">
    <citation type="submission" date="2021-04" db="EMBL/GenBank/DDBJ databases">
        <authorList>
            <person name="Pira H."/>
            <person name="Risdian C."/>
            <person name="Wink J."/>
        </authorList>
    </citation>
    <scope>NUCLEOTIDE SEQUENCE [LARGE SCALE GENOMIC DNA]</scope>
    <source>
        <strain evidence="1 2">WH131</strain>
    </source>
</reference>
<evidence type="ECO:0008006" key="3">
    <source>
        <dbReference type="Google" id="ProtNLM"/>
    </source>
</evidence>